<feature type="region of interest" description="Disordered" evidence="4">
    <location>
        <begin position="1"/>
        <end position="22"/>
    </location>
</feature>
<organism evidence="6">
    <name type="scientific">mine drainage metagenome</name>
    <dbReference type="NCBI Taxonomy" id="410659"/>
    <lineage>
        <taxon>unclassified sequences</taxon>
        <taxon>metagenomes</taxon>
        <taxon>ecological metagenomes</taxon>
    </lineage>
</organism>
<dbReference type="PRINTS" id="PR00038">
    <property type="entry name" value="HTHLUXR"/>
</dbReference>
<dbReference type="SMART" id="SM00421">
    <property type="entry name" value="HTH_LUXR"/>
    <property type="match status" value="1"/>
</dbReference>
<feature type="domain" description="HTH luxR-type" evidence="5">
    <location>
        <begin position="30"/>
        <end position="95"/>
    </location>
</feature>
<evidence type="ECO:0000256" key="4">
    <source>
        <dbReference type="SAM" id="MobiDB-lite"/>
    </source>
</evidence>
<dbReference type="GO" id="GO:0003677">
    <property type="term" value="F:DNA binding"/>
    <property type="evidence" value="ECO:0007669"/>
    <property type="project" value="UniProtKB-KW"/>
</dbReference>
<evidence type="ECO:0000256" key="2">
    <source>
        <dbReference type="ARBA" id="ARBA00023125"/>
    </source>
</evidence>
<sequence>MGTVSTPRKGGRSRISPFGGTPVSTLELSRPVLSEPLTRRERVILSNLTEDVTLEEIASKLFVTRNTVKSQVRSVYRKLGVSTRADAVACAHAFGLR</sequence>
<dbReference type="EMBL" id="MLJW01001780">
    <property type="protein sequence ID" value="OIQ76758.1"/>
    <property type="molecule type" value="Genomic_DNA"/>
</dbReference>
<dbReference type="SUPFAM" id="SSF46894">
    <property type="entry name" value="C-terminal effector domain of the bipartite response regulators"/>
    <property type="match status" value="1"/>
</dbReference>
<dbReference type="PANTHER" id="PTHR44688">
    <property type="entry name" value="DNA-BINDING TRANSCRIPTIONAL ACTIVATOR DEVR_DOSR"/>
    <property type="match status" value="1"/>
</dbReference>
<dbReference type="InterPro" id="IPR000792">
    <property type="entry name" value="Tscrpt_reg_LuxR_C"/>
</dbReference>
<dbReference type="PROSITE" id="PS50043">
    <property type="entry name" value="HTH_LUXR_2"/>
    <property type="match status" value="1"/>
</dbReference>
<dbReference type="Pfam" id="PF00196">
    <property type="entry name" value="GerE"/>
    <property type="match status" value="1"/>
</dbReference>
<comment type="caution">
    <text evidence="6">The sequence shown here is derived from an EMBL/GenBank/DDBJ whole genome shotgun (WGS) entry which is preliminary data.</text>
</comment>
<keyword evidence="2" id="KW-0238">DNA-binding</keyword>
<dbReference type="AlphaFoldDB" id="A0A1J5PZB7"/>
<dbReference type="PANTHER" id="PTHR44688:SF16">
    <property type="entry name" value="DNA-BINDING TRANSCRIPTIONAL ACTIVATOR DEVR_DOSR"/>
    <property type="match status" value="1"/>
</dbReference>
<protein>
    <submittedName>
        <fullName evidence="6">Spore germination protein GerE</fullName>
    </submittedName>
</protein>
<evidence type="ECO:0000259" key="5">
    <source>
        <dbReference type="PROSITE" id="PS50043"/>
    </source>
</evidence>
<accession>A0A1J5PZB7</accession>
<gene>
    <name evidence="6" type="primary">gerE_1</name>
    <name evidence="6" type="ORF">GALL_415580</name>
</gene>
<reference evidence="6" key="1">
    <citation type="submission" date="2016-10" db="EMBL/GenBank/DDBJ databases">
        <title>Sequence of Gallionella enrichment culture.</title>
        <authorList>
            <person name="Poehlein A."/>
            <person name="Muehling M."/>
            <person name="Daniel R."/>
        </authorList>
    </citation>
    <scope>NUCLEOTIDE SEQUENCE</scope>
</reference>
<evidence type="ECO:0000256" key="1">
    <source>
        <dbReference type="ARBA" id="ARBA00023015"/>
    </source>
</evidence>
<dbReference type="CDD" id="cd06170">
    <property type="entry name" value="LuxR_C_like"/>
    <property type="match status" value="1"/>
</dbReference>
<proteinExistence type="predicted"/>
<dbReference type="GO" id="GO:0006355">
    <property type="term" value="P:regulation of DNA-templated transcription"/>
    <property type="evidence" value="ECO:0007669"/>
    <property type="project" value="InterPro"/>
</dbReference>
<dbReference type="Gene3D" id="1.10.10.10">
    <property type="entry name" value="Winged helix-like DNA-binding domain superfamily/Winged helix DNA-binding domain"/>
    <property type="match status" value="1"/>
</dbReference>
<dbReference type="InterPro" id="IPR036388">
    <property type="entry name" value="WH-like_DNA-bd_sf"/>
</dbReference>
<keyword evidence="1" id="KW-0805">Transcription regulation</keyword>
<evidence type="ECO:0000256" key="3">
    <source>
        <dbReference type="ARBA" id="ARBA00023163"/>
    </source>
</evidence>
<evidence type="ECO:0000313" key="6">
    <source>
        <dbReference type="EMBL" id="OIQ76758.1"/>
    </source>
</evidence>
<dbReference type="InterPro" id="IPR016032">
    <property type="entry name" value="Sig_transdc_resp-reg_C-effctor"/>
</dbReference>
<keyword evidence="3" id="KW-0804">Transcription</keyword>
<name>A0A1J5PZB7_9ZZZZ</name>